<accession>A0AAE0NN92</accession>
<protein>
    <submittedName>
        <fullName evidence="2">Uncharacterized protein</fullName>
    </submittedName>
</protein>
<gene>
    <name evidence="2" type="ORF">B0T24DRAFT_689965</name>
</gene>
<evidence type="ECO:0000256" key="1">
    <source>
        <dbReference type="SAM" id="MobiDB-lite"/>
    </source>
</evidence>
<dbReference type="Proteomes" id="UP001287356">
    <property type="component" value="Unassembled WGS sequence"/>
</dbReference>
<evidence type="ECO:0000313" key="2">
    <source>
        <dbReference type="EMBL" id="KAK3384672.1"/>
    </source>
</evidence>
<comment type="caution">
    <text evidence="2">The sequence shown here is derived from an EMBL/GenBank/DDBJ whole genome shotgun (WGS) entry which is preliminary data.</text>
</comment>
<reference evidence="2" key="1">
    <citation type="journal article" date="2023" name="Mol. Phylogenet. Evol.">
        <title>Genome-scale phylogeny and comparative genomics of the fungal order Sordariales.</title>
        <authorList>
            <person name="Hensen N."/>
            <person name="Bonometti L."/>
            <person name="Westerberg I."/>
            <person name="Brannstrom I.O."/>
            <person name="Guillou S."/>
            <person name="Cros-Aarteil S."/>
            <person name="Calhoun S."/>
            <person name="Haridas S."/>
            <person name="Kuo A."/>
            <person name="Mondo S."/>
            <person name="Pangilinan J."/>
            <person name="Riley R."/>
            <person name="LaButti K."/>
            <person name="Andreopoulos B."/>
            <person name="Lipzen A."/>
            <person name="Chen C."/>
            <person name="Yan M."/>
            <person name="Daum C."/>
            <person name="Ng V."/>
            <person name="Clum A."/>
            <person name="Steindorff A."/>
            <person name="Ohm R.A."/>
            <person name="Martin F."/>
            <person name="Silar P."/>
            <person name="Natvig D.O."/>
            <person name="Lalanne C."/>
            <person name="Gautier V."/>
            <person name="Ament-Velasquez S.L."/>
            <person name="Kruys A."/>
            <person name="Hutchinson M.I."/>
            <person name="Powell A.J."/>
            <person name="Barry K."/>
            <person name="Miller A.N."/>
            <person name="Grigoriev I.V."/>
            <person name="Debuchy R."/>
            <person name="Gladieux P."/>
            <person name="Hiltunen Thoren M."/>
            <person name="Johannesson H."/>
        </authorList>
    </citation>
    <scope>NUCLEOTIDE SEQUENCE</scope>
    <source>
        <strain evidence="2">CBS 958.72</strain>
    </source>
</reference>
<evidence type="ECO:0000313" key="3">
    <source>
        <dbReference type="Proteomes" id="UP001287356"/>
    </source>
</evidence>
<proteinExistence type="predicted"/>
<name>A0AAE0NN92_9PEZI</name>
<sequence length="415" mass="45718">MDSTSALSLCSDILWFIDTSRKLLAGDYSSQTGLKDESVHIDALIENLRQVTAKLDSGCVDKPNHGIALESIAKNSEKPAKEVLRLLKRQKAPSRRGNRSAADVLKILADYQRLALYQLALMIRDEQSAVGQQLHNLESEASNLCTENATRVSKLKDDLLRAWFRRGRTTRYGSDWSCSSTQRKTEKEGNSEAVPVPVPVPVWMAVAAQYVLHALYQPGSRIPVSREMRALILTATHVDPDKVVFLLETDVGRFLRLAEPAGSGPGEEDQPTARAITLRQFVALFEPAEGGARLLERLDQWKAVWRDQQGKALFAAAVAGNVKTLAKTLLAKSLPRKLGKDGGGADEAETGADGPVSVSGDAGDIRRMFLVGIACEGYLVRGPPFFRVFQIESQRSRNVREFSSNLREPQTIFYA</sequence>
<organism evidence="2 3">
    <name type="scientific">Lasiosphaeria ovina</name>
    <dbReference type="NCBI Taxonomy" id="92902"/>
    <lineage>
        <taxon>Eukaryota</taxon>
        <taxon>Fungi</taxon>
        <taxon>Dikarya</taxon>
        <taxon>Ascomycota</taxon>
        <taxon>Pezizomycotina</taxon>
        <taxon>Sordariomycetes</taxon>
        <taxon>Sordariomycetidae</taxon>
        <taxon>Sordariales</taxon>
        <taxon>Lasiosphaeriaceae</taxon>
        <taxon>Lasiosphaeria</taxon>
    </lineage>
</organism>
<dbReference type="AlphaFoldDB" id="A0AAE0NN92"/>
<reference evidence="2" key="2">
    <citation type="submission" date="2023-06" db="EMBL/GenBank/DDBJ databases">
        <authorList>
            <consortium name="Lawrence Berkeley National Laboratory"/>
            <person name="Haridas S."/>
            <person name="Hensen N."/>
            <person name="Bonometti L."/>
            <person name="Westerberg I."/>
            <person name="Brannstrom I.O."/>
            <person name="Guillou S."/>
            <person name="Cros-Aarteil S."/>
            <person name="Calhoun S."/>
            <person name="Kuo A."/>
            <person name="Mondo S."/>
            <person name="Pangilinan J."/>
            <person name="Riley R."/>
            <person name="Labutti K."/>
            <person name="Andreopoulos B."/>
            <person name="Lipzen A."/>
            <person name="Chen C."/>
            <person name="Yanf M."/>
            <person name="Daum C."/>
            <person name="Ng V."/>
            <person name="Clum A."/>
            <person name="Steindorff A."/>
            <person name="Ohm R."/>
            <person name="Martin F."/>
            <person name="Silar P."/>
            <person name="Natvig D."/>
            <person name="Lalanne C."/>
            <person name="Gautier V."/>
            <person name="Ament-Velasquez S.L."/>
            <person name="Kruys A."/>
            <person name="Hutchinson M.I."/>
            <person name="Powell A.J."/>
            <person name="Barry K."/>
            <person name="Miller A.N."/>
            <person name="Grigoriev I.V."/>
            <person name="Debuchy R."/>
            <person name="Gladieux P."/>
            <person name="Thoren M.H."/>
            <person name="Johannesson H."/>
        </authorList>
    </citation>
    <scope>NUCLEOTIDE SEQUENCE</scope>
    <source>
        <strain evidence="2">CBS 958.72</strain>
    </source>
</reference>
<dbReference type="EMBL" id="JAULSN010000001">
    <property type="protein sequence ID" value="KAK3384672.1"/>
    <property type="molecule type" value="Genomic_DNA"/>
</dbReference>
<feature type="region of interest" description="Disordered" evidence="1">
    <location>
        <begin position="337"/>
        <end position="357"/>
    </location>
</feature>
<keyword evidence="3" id="KW-1185">Reference proteome</keyword>